<evidence type="ECO:0000256" key="4">
    <source>
        <dbReference type="ARBA" id="ARBA00022723"/>
    </source>
</evidence>
<accession>A0A974Y597</accession>
<sequence length="322" mass="34569">MNLEQLYALIGPDMQAVDAVIRQRLHSDVVLVRQVAEYIIQSGGKRLRPALVLLSAGAVDYRGTHHHDLAAVVEFIHTATLLHDDVVDESALRRGRDTANAMFGNAASVLVGDFLYSRAFQMMVAVDDMRVMRVLSDATNVIAEGEVLQLMNCHDADVDQARYLQVIRYKTAKLFEAAAQLGAILGRAAPEIEAGLAAYGMHLGTAFQIIDDVLDYSGAEAETGKHLGDDLAEGKPTLPLIHVMQHGTPEQAALVRNAIEQGGRDDFAAVLAAVRASGALEQARKAAEGEAALATAAISSLPPSQYKESLLQLSAFAVSRSF</sequence>
<dbReference type="Pfam" id="PF00348">
    <property type="entry name" value="polyprenyl_synt"/>
    <property type="match status" value="1"/>
</dbReference>
<evidence type="ECO:0000256" key="7">
    <source>
        <dbReference type="ARBA" id="ARBA00055029"/>
    </source>
</evidence>
<reference evidence="13" key="1">
    <citation type="submission" date="2020-11" db="EMBL/GenBank/DDBJ databases">
        <title>Azospira restricta DSM 18626 genome sequence.</title>
        <authorList>
            <person name="Moe W.M."/>
        </authorList>
    </citation>
    <scope>NUCLEOTIDE SEQUENCE</scope>
    <source>
        <strain evidence="13">DSM 18626</strain>
    </source>
</reference>
<dbReference type="InterPro" id="IPR008949">
    <property type="entry name" value="Isoprenoid_synthase_dom_sf"/>
</dbReference>
<evidence type="ECO:0000256" key="11">
    <source>
        <dbReference type="ARBA" id="ARBA00083124"/>
    </source>
</evidence>
<comment type="cofactor">
    <cofactor evidence="1">
        <name>Mg(2+)</name>
        <dbReference type="ChEBI" id="CHEBI:18420"/>
    </cofactor>
</comment>
<keyword evidence="3 12" id="KW-0808">Transferase</keyword>
<dbReference type="PROSITE" id="PS00723">
    <property type="entry name" value="POLYPRENYL_SYNTHASE_1"/>
    <property type="match status" value="1"/>
</dbReference>
<evidence type="ECO:0000256" key="6">
    <source>
        <dbReference type="ARBA" id="ARBA00051506"/>
    </source>
</evidence>
<dbReference type="RefSeq" id="WP_203388730.1">
    <property type="nucleotide sequence ID" value="NZ_CP064781.1"/>
</dbReference>
<evidence type="ECO:0000256" key="12">
    <source>
        <dbReference type="RuleBase" id="RU004466"/>
    </source>
</evidence>
<dbReference type="PANTHER" id="PTHR12001:SF69">
    <property type="entry name" value="ALL TRANS-POLYPRENYL-DIPHOSPHATE SYNTHASE PDSS1"/>
    <property type="match status" value="1"/>
</dbReference>
<dbReference type="InterPro" id="IPR000092">
    <property type="entry name" value="Polyprenyl_synt"/>
</dbReference>
<gene>
    <name evidence="13" type="primary">ispB</name>
    <name evidence="13" type="ORF">IWH25_07690</name>
</gene>
<dbReference type="InterPro" id="IPR033749">
    <property type="entry name" value="Polyprenyl_synt_CS"/>
</dbReference>
<evidence type="ECO:0000256" key="3">
    <source>
        <dbReference type="ARBA" id="ARBA00022679"/>
    </source>
</evidence>
<comment type="similarity">
    <text evidence="2 12">Belongs to the FPP/GGPP synthase family.</text>
</comment>
<dbReference type="PROSITE" id="PS00444">
    <property type="entry name" value="POLYPRENYL_SYNTHASE_2"/>
    <property type="match status" value="1"/>
</dbReference>
<comment type="function">
    <text evidence="7">Supplies octaprenyl diphosphate, the precursor for the side chain of the isoprenoid quinones ubiquinone and menaquinone.</text>
</comment>
<dbReference type="Gene3D" id="1.10.600.10">
    <property type="entry name" value="Farnesyl Diphosphate Synthase"/>
    <property type="match status" value="1"/>
</dbReference>
<proteinExistence type="inferred from homology"/>
<dbReference type="KEGG" id="ares:IWH25_07690"/>
<dbReference type="EMBL" id="CP064781">
    <property type="protein sequence ID" value="QRJ65205.1"/>
    <property type="molecule type" value="Genomic_DNA"/>
</dbReference>
<evidence type="ECO:0000256" key="2">
    <source>
        <dbReference type="ARBA" id="ARBA00006706"/>
    </source>
</evidence>
<dbReference type="GO" id="GO:0008299">
    <property type="term" value="P:isoprenoid biosynthetic process"/>
    <property type="evidence" value="ECO:0007669"/>
    <property type="project" value="InterPro"/>
</dbReference>
<evidence type="ECO:0000313" key="14">
    <source>
        <dbReference type="Proteomes" id="UP000663444"/>
    </source>
</evidence>
<dbReference type="SFLD" id="SFLDS00005">
    <property type="entry name" value="Isoprenoid_Synthase_Type_I"/>
    <property type="match status" value="1"/>
</dbReference>
<dbReference type="PANTHER" id="PTHR12001">
    <property type="entry name" value="GERANYLGERANYL PYROPHOSPHATE SYNTHASE"/>
    <property type="match status" value="1"/>
</dbReference>
<dbReference type="GO" id="GO:0046872">
    <property type="term" value="F:metal ion binding"/>
    <property type="evidence" value="ECO:0007669"/>
    <property type="project" value="UniProtKB-KW"/>
</dbReference>
<keyword evidence="5" id="KW-0460">Magnesium</keyword>
<dbReference type="EC" id="2.5.1.90" evidence="8"/>
<dbReference type="Proteomes" id="UP000663444">
    <property type="component" value="Chromosome"/>
</dbReference>
<dbReference type="FunFam" id="1.10.600.10:FF:000002">
    <property type="entry name" value="Octaprenyl diphosphate synthase"/>
    <property type="match status" value="1"/>
</dbReference>
<dbReference type="AlphaFoldDB" id="A0A974Y597"/>
<evidence type="ECO:0000313" key="13">
    <source>
        <dbReference type="EMBL" id="QRJ65205.1"/>
    </source>
</evidence>
<dbReference type="GO" id="GO:0106350">
    <property type="term" value="F:all-trans-octaprenyl-diphosphate synthase activity"/>
    <property type="evidence" value="ECO:0007669"/>
    <property type="project" value="UniProtKB-EC"/>
</dbReference>
<dbReference type="CDD" id="cd00685">
    <property type="entry name" value="Trans_IPPS_HT"/>
    <property type="match status" value="1"/>
</dbReference>
<dbReference type="SUPFAM" id="SSF48576">
    <property type="entry name" value="Terpenoid synthases"/>
    <property type="match status" value="1"/>
</dbReference>
<evidence type="ECO:0000256" key="8">
    <source>
        <dbReference type="ARBA" id="ARBA00066511"/>
    </source>
</evidence>
<evidence type="ECO:0000256" key="1">
    <source>
        <dbReference type="ARBA" id="ARBA00001946"/>
    </source>
</evidence>
<organism evidence="13 14">
    <name type="scientific">Azospira restricta</name>
    <dbReference type="NCBI Taxonomy" id="404405"/>
    <lineage>
        <taxon>Bacteria</taxon>
        <taxon>Pseudomonadati</taxon>
        <taxon>Pseudomonadota</taxon>
        <taxon>Betaproteobacteria</taxon>
        <taxon>Rhodocyclales</taxon>
        <taxon>Rhodocyclaceae</taxon>
        <taxon>Azospira</taxon>
    </lineage>
</organism>
<evidence type="ECO:0000256" key="10">
    <source>
        <dbReference type="ARBA" id="ARBA00079637"/>
    </source>
</evidence>
<name>A0A974Y597_9RHOO</name>
<keyword evidence="14" id="KW-1185">Reference proteome</keyword>
<dbReference type="NCBIfam" id="NF008140">
    <property type="entry name" value="PRK10888.1"/>
    <property type="match status" value="1"/>
</dbReference>
<keyword evidence="4" id="KW-0479">Metal-binding</keyword>
<comment type="catalytic activity">
    <reaction evidence="6">
        <text>5 isopentenyl diphosphate + (2E,6E)-farnesyl diphosphate = all-trans-octaprenyl diphosphate + 5 diphosphate</text>
        <dbReference type="Rhea" id="RHEA:27798"/>
        <dbReference type="ChEBI" id="CHEBI:33019"/>
        <dbReference type="ChEBI" id="CHEBI:57711"/>
        <dbReference type="ChEBI" id="CHEBI:128769"/>
        <dbReference type="ChEBI" id="CHEBI:175763"/>
        <dbReference type="EC" id="2.5.1.90"/>
    </reaction>
</comment>
<protein>
    <recommendedName>
        <fullName evidence="9">Octaprenyl diphosphate synthase</fullName>
        <ecNumber evidence="8">2.5.1.90</ecNumber>
    </recommendedName>
    <alternativeName>
        <fullName evidence="11">All-trans-octaprenyl-diphosphate synthase</fullName>
    </alternativeName>
    <alternativeName>
        <fullName evidence="10">Octaprenyl pyrophosphate synthase</fullName>
    </alternativeName>
</protein>
<evidence type="ECO:0000256" key="9">
    <source>
        <dbReference type="ARBA" id="ARBA00072473"/>
    </source>
</evidence>
<evidence type="ECO:0000256" key="5">
    <source>
        <dbReference type="ARBA" id="ARBA00022842"/>
    </source>
</evidence>